<sequence>MPKGPKSVGQLCAELGMDAVAETIFRKESQAYLKDHVADVPNASDEVIEQLAVKYLHDGAGNKHFSWDAALNYQWEASEHRLTIVNYVGDIMKQQRWYIIDRLHKRVNGAVHCPGCLLHKPNLSSSVNGGADNGFDGQVDDTTVFSEGSDAGSIHEDTNRDNGVHGNDDKKRPRASVGYEAVSGNKRRKSATSEGSGGANEIGKLESERHATTDSRFQPPRASGFTPVNPSVAVKTQAPPKAETPAPAQIPGQAFSLKDLSLTMRYRGKMWHFNSIAHKAKVLEQILLQEEKDVEAYPVLAFSKGAKKAALGGKEDLDGEESALKDYFRFYTHFMNERFPSSEKILLENGVKPSA</sequence>
<evidence type="ECO:0000313" key="3">
    <source>
        <dbReference type="Proteomes" id="UP000054266"/>
    </source>
</evidence>
<keyword evidence="3" id="KW-1185">Reference proteome</keyword>
<dbReference type="EMBL" id="KN846961">
    <property type="protein sequence ID" value="KIW64083.1"/>
    <property type="molecule type" value="Genomic_DNA"/>
</dbReference>
<feature type="compositionally biased region" description="Basic and acidic residues" evidence="1">
    <location>
        <begin position="153"/>
        <end position="171"/>
    </location>
</feature>
<dbReference type="AlphaFoldDB" id="A0A0D2F7V9"/>
<organism evidence="2 3">
    <name type="scientific">Phialophora macrospora</name>
    <dbReference type="NCBI Taxonomy" id="1851006"/>
    <lineage>
        <taxon>Eukaryota</taxon>
        <taxon>Fungi</taxon>
        <taxon>Dikarya</taxon>
        <taxon>Ascomycota</taxon>
        <taxon>Pezizomycotina</taxon>
        <taxon>Eurotiomycetes</taxon>
        <taxon>Chaetothyriomycetidae</taxon>
        <taxon>Chaetothyriales</taxon>
        <taxon>Herpotrichiellaceae</taxon>
        <taxon>Phialophora</taxon>
    </lineage>
</organism>
<accession>A0A0D2F7V9</accession>
<gene>
    <name evidence="2" type="ORF">PV04_09041</name>
</gene>
<feature type="compositionally biased region" description="Basic and acidic residues" evidence="1">
    <location>
        <begin position="203"/>
        <end position="213"/>
    </location>
</feature>
<reference evidence="2 3" key="1">
    <citation type="submission" date="2015-01" db="EMBL/GenBank/DDBJ databases">
        <title>The Genome Sequence of Capronia semiimmersa CBS27337.</title>
        <authorList>
            <consortium name="The Broad Institute Genomics Platform"/>
            <person name="Cuomo C."/>
            <person name="de Hoog S."/>
            <person name="Gorbushina A."/>
            <person name="Stielow B."/>
            <person name="Teixiera M."/>
            <person name="Abouelleil A."/>
            <person name="Chapman S.B."/>
            <person name="Priest M."/>
            <person name="Young S.K."/>
            <person name="Wortman J."/>
            <person name="Nusbaum C."/>
            <person name="Birren B."/>
        </authorList>
    </citation>
    <scope>NUCLEOTIDE SEQUENCE [LARGE SCALE GENOMIC DNA]</scope>
    <source>
        <strain evidence="2 3">CBS 27337</strain>
    </source>
</reference>
<name>A0A0D2F7V9_9EURO</name>
<protein>
    <submittedName>
        <fullName evidence="2">Uncharacterized protein</fullName>
    </submittedName>
</protein>
<evidence type="ECO:0000313" key="2">
    <source>
        <dbReference type="EMBL" id="KIW64083.1"/>
    </source>
</evidence>
<feature type="region of interest" description="Disordered" evidence="1">
    <location>
        <begin position="129"/>
        <end position="250"/>
    </location>
</feature>
<dbReference type="HOGENOM" id="CLU_758636_0_0_1"/>
<proteinExistence type="predicted"/>
<evidence type="ECO:0000256" key="1">
    <source>
        <dbReference type="SAM" id="MobiDB-lite"/>
    </source>
</evidence>
<dbReference type="Proteomes" id="UP000054266">
    <property type="component" value="Unassembled WGS sequence"/>
</dbReference>